<evidence type="ECO:0000256" key="1">
    <source>
        <dbReference type="SAM" id="MobiDB-lite"/>
    </source>
</evidence>
<evidence type="ECO:0000313" key="2">
    <source>
        <dbReference type="EMBL" id="RPD65199.1"/>
    </source>
</evidence>
<dbReference type="EMBL" id="ML122252">
    <property type="protein sequence ID" value="RPD65199.1"/>
    <property type="molecule type" value="Genomic_DNA"/>
</dbReference>
<feature type="compositionally biased region" description="Acidic residues" evidence="1">
    <location>
        <begin position="86"/>
        <end position="121"/>
    </location>
</feature>
<feature type="compositionally biased region" description="Acidic residues" evidence="1">
    <location>
        <begin position="56"/>
        <end position="66"/>
    </location>
</feature>
<proteinExistence type="predicted"/>
<feature type="region of interest" description="Disordered" evidence="1">
    <location>
        <begin position="31"/>
        <end position="280"/>
    </location>
</feature>
<gene>
    <name evidence="2" type="ORF">L227DRAFT_560055</name>
</gene>
<dbReference type="Proteomes" id="UP000313359">
    <property type="component" value="Unassembled WGS sequence"/>
</dbReference>
<feature type="compositionally biased region" description="Polar residues" evidence="1">
    <location>
        <begin position="261"/>
        <end position="271"/>
    </location>
</feature>
<reference evidence="2" key="1">
    <citation type="journal article" date="2018" name="Genome Biol. Evol.">
        <title>Genomics and development of Lentinus tigrinus, a white-rot wood-decaying mushroom with dimorphic fruiting bodies.</title>
        <authorList>
            <person name="Wu B."/>
            <person name="Xu Z."/>
            <person name="Knudson A."/>
            <person name="Carlson A."/>
            <person name="Chen N."/>
            <person name="Kovaka S."/>
            <person name="LaButti K."/>
            <person name="Lipzen A."/>
            <person name="Pennachio C."/>
            <person name="Riley R."/>
            <person name="Schakwitz W."/>
            <person name="Umezawa K."/>
            <person name="Ohm R.A."/>
            <person name="Grigoriev I.V."/>
            <person name="Nagy L.G."/>
            <person name="Gibbons J."/>
            <person name="Hibbett D."/>
        </authorList>
    </citation>
    <scope>NUCLEOTIDE SEQUENCE [LARGE SCALE GENOMIC DNA]</scope>
    <source>
        <strain evidence="2">ALCF2SS1-6</strain>
    </source>
</reference>
<sequence>MAPILTRTFSIPGSSHLRGLGLGELEFEGAEEYDRHEPNWDDDDELASDLERPSDGEDMLTQDSEAECAGADVAVMKQGDFTQRQEEEECTEAEEEEEEADDEEEEEDEEDEEAEAYASEDDAARPDSDGEENAEEWGSSYVCDGSECLEAFPDGADSEGSEYTRLKSSFDDVTNVVGHGRILRPRRTKPATSIAAFVLPRPIPSTRASHNESKGKGKVIARASPLHASSSVDSQSRKRQRDDVEGLQDDSLGTSDDEPVETTNETQSSGAPKTKRPRIPDKVFKRLEYVKNGTTKWRCPFPECDWDQGHQRSRVAQHMESAQHVDGDPGRGIPNGAEFLRQIRAGEWKWSKELKAFVKNV</sequence>
<protein>
    <submittedName>
        <fullName evidence="2">Uncharacterized protein</fullName>
    </submittedName>
</protein>
<accession>A0A5C2SQ25</accession>
<dbReference type="AlphaFoldDB" id="A0A5C2SQ25"/>
<name>A0A5C2SQ25_9APHY</name>
<keyword evidence="3" id="KW-1185">Reference proteome</keyword>
<evidence type="ECO:0000313" key="3">
    <source>
        <dbReference type="Proteomes" id="UP000313359"/>
    </source>
</evidence>
<organism evidence="2 3">
    <name type="scientific">Lentinus tigrinus ALCF2SS1-6</name>
    <dbReference type="NCBI Taxonomy" id="1328759"/>
    <lineage>
        <taxon>Eukaryota</taxon>
        <taxon>Fungi</taxon>
        <taxon>Dikarya</taxon>
        <taxon>Basidiomycota</taxon>
        <taxon>Agaricomycotina</taxon>
        <taxon>Agaricomycetes</taxon>
        <taxon>Polyporales</taxon>
        <taxon>Polyporaceae</taxon>
        <taxon>Lentinus</taxon>
    </lineage>
</organism>